<dbReference type="Gene3D" id="3.30.420.10">
    <property type="entry name" value="Ribonuclease H-like superfamily/Ribonuclease H"/>
    <property type="match status" value="1"/>
</dbReference>
<evidence type="ECO:0000256" key="1">
    <source>
        <dbReference type="ARBA" id="ARBA00004123"/>
    </source>
</evidence>
<dbReference type="PANTHER" id="PTHR47326:SF1">
    <property type="entry name" value="HTH PSQ-TYPE DOMAIN-CONTAINING PROTEIN"/>
    <property type="match status" value="1"/>
</dbReference>
<comment type="caution">
    <text evidence="2">The sequence shown here is derived from an EMBL/GenBank/DDBJ whole genome shotgun (WGS) entry which is preliminary data.</text>
</comment>
<name>A0ABQ8SGI4_PERAM</name>
<keyword evidence="3" id="KW-1185">Reference proteome</keyword>
<proteinExistence type="predicted"/>
<comment type="subcellular location">
    <subcellularLocation>
        <location evidence="1">Nucleus</location>
    </subcellularLocation>
</comment>
<reference evidence="2 3" key="1">
    <citation type="journal article" date="2022" name="Allergy">
        <title>Genome assembly and annotation of Periplaneta americana reveal a comprehensive cockroach allergen profile.</title>
        <authorList>
            <person name="Wang L."/>
            <person name="Xiong Q."/>
            <person name="Saelim N."/>
            <person name="Wang L."/>
            <person name="Nong W."/>
            <person name="Wan A.T."/>
            <person name="Shi M."/>
            <person name="Liu X."/>
            <person name="Cao Q."/>
            <person name="Hui J.H.L."/>
            <person name="Sookrung N."/>
            <person name="Leung T.F."/>
            <person name="Tungtrongchitr A."/>
            <person name="Tsui S.K.W."/>
        </authorList>
    </citation>
    <scope>NUCLEOTIDE SEQUENCE [LARGE SCALE GENOMIC DNA]</scope>
    <source>
        <strain evidence="2">PWHHKU_190912</strain>
    </source>
</reference>
<sequence length="421" mass="48635">MLRWLVVCTRRGTHSDNVQIARKTFVRLHYRLCEYGKFNSPGLGRGRPRSATPEVQEEILEAVNMTPSISTRRVALQVNVPHTTVWRLLKEYQLYPYHLQRVQALSPADYPARVRFCQWFLQQCGVNPNFPALALFTDGAQFTRDGITNFYNQHVWAYENPRATVPSHHQVRFSLNMWAGIIGDRLVGRHILVNRLTGQAYTNFLENTIPHVLEDTPLINRQHIHFLHDGASAHFSRTARRYLDRRFPDRWIDRDLCKKSTKSGLSPCLPSPSPTRTFCDVFQQSKESFDDLEDIDGMIINNLIISKTVFCPNSKYVSENSNGFDRIPLWLRIEFGFNYLDWAFSQAFMVILDYYALFKCGLRSTRTAGAVIQRRDAPEHDAVQALTFVVAVVSWLCHFRGRDISNRFLLPPIMCSAECCI</sequence>
<evidence type="ECO:0008006" key="4">
    <source>
        <dbReference type="Google" id="ProtNLM"/>
    </source>
</evidence>
<dbReference type="Proteomes" id="UP001148838">
    <property type="component" value="Unassembled WGS sequence"/>
</dbReference>
<dbReference type="InterPro" id="IPR036397">
    <property type="entry name" value="RNaseH_sf"/>
</dbReference>
<accession>A0ABQ8SGI4</accession>
<dbReference type="SUPFAM" id="SSF46689">
    <property type="entry name" value="Homeodomain-like"/>
    <property type="match status" value="1"/>
</dbReference>
<dbReference type="PANTHER" id="PTHR47326">
    <property type="entry name" value="TRANSPOSABLE ELEMENT TC3 TRANSPOSASE-LIKE PROTEIN"/>
    <property type="match status" value="1"/>
</dbReference>
<organism evidence="2 3">
    <name type="scientific">Periplaneta americana</name>
    <name type="common">American cockroach</name>
    <name type="synonym">Blatta americana</name>
    <dbReference type="NCBI Taxonomy" id="6978"/>
    <lineage>
        <taxon>Eukaryota</taxon>
        <taxon>Metazoa</taxon>
        <taxon>Ecdysozoa</taxon>
        <taxon>Arthropoda</taxon>
        <taxon>Hexapoda</taxon>
        <taxon>Insecta</taxon>
        <taxon>Pterygota</taxon>
        <taxon>Neoptera</taxon>
        <taxon>Polyneoptera</taxon>
        <taxon>Dictyoptera</taxon>
        <taxon>Blattodea</taxon>
        <taxon>Blattoidea</taxon>
        <taxon>Blattidae</taxon>
        <taxon>Blattinae</taxon>
        <taxon>Periplaneta</taxon>
    </lineage>
</organism>
<evidence type="ECO:0000313" key="2">
    <source>
        <dbReference type="EMBL" id="KAJ4433073.1"/>
    </source>
</evidence>
<gene>
    <name evidence="2" type="ORF">ANN_15330</name>
</gene>
<dbReference type="EMBL" id="JAJSOF020000027">
    <property type="protein sequence ID" value="KAJ4433073.1"/>
    <property type="molecule type" value="Genomic_DNA"/>
</dbReference>
<dbReference type="InterPro" id="IPR009057">
    <property type="entry name" value="Homeodomain-like_sf"/>
</dbReference>
<protein>
    <recommendedName>
        <fullName evidence="4">Transposase</fullName>
    </recommendedName>
</protein>
<evidence type="ECO:0000313" key="3">
    <source>
        <dbReference type="Proteomes" id="UP001148838"/>
    </source>
</evidence>